<dbReference type="PANTHER" id="PTHR11132">
    <property type="entry name" value="SOLUTE CARRIER FAMILY 35"/>
    <property type="match status" value="1"/>
</dbReference>
<comment type="subcellular location">
    <subcellularLocation>
        <location evidence="1">Membrane</location>
        <topology evidence="1">Multi-pass membrane protein</topology>
    </subcellularLocation>
</comment>
<evidence type="ECO:0000256" key="3">
    <source>
        <dbReference type="ARBA" id="ARBA00022989"/>
    </source>
</evidence>
<dbReference type="AlphaFoldDB" id="A0A7S1JAD5"/>
<proteinExistence type="predicted"/>
<accession>A0A7S1JAD5</accession>
<feature type="transmembrane region" description="Helical" evidence="6">
    <location>
        <begin position="460"/>
        <end position="480"/>
    </location>
</feature>
<evidence type="ECO:0000256" key="2">
    <source>
        <dbReference type="ARBA" id="ARBA00022692"/>
    </source>
</evidence>
<reference evidence="8" key="1">
    <citation type="submission" date="2021-01" db="EMBL/GenBank/DDBJ databases">
        <authorList>
            <person name="Corre E."/>
            <person name="Pelletier E."/>
            <person name="Niang G."/>
            <person name="Scheremetjew M."/>
            <person name="Finn R."/>
            <person name="Kale V."/>
            <person name="Holt S."/>
            <person name="Cochrane G."/>
            <person name="Meng A."/>
            <person name="Brown T."/>
            <person name="Cohen L."/>
        </authorList>
    </citation>
    <scope>NUCLEOTIDE SEQUENCE</scope>
    <source>
        <strain evidence="8">NIES-381</strain>
    </source>
</reference>
<protein>
    <recommendedName>
        <fullName evidence="7">Sugar phosphate transporter domain-containing protein</fullName>
    </recommendedName>
</protein>
<dbReference type="InterPro" id="IPR004853">
    <property type="entry name" value="Sugar_P_trans_dom"/>
</dbReference>
<dbReference type="SUPFAM" id="SSF103481">
    <property type="entry name" value="Multidrug resistance efflux transporter EmrE"/>
    <property type="match status" value="2"/>
</dbReference>
<feature type="transmembrane region" description="Helical" evidence="6">
    <location>
        <begin position="389"/>
        <end position="405"/>
    </location>
</feature>
<dbReference type="Pfam" id="PF03151">
    <property type="entry name" value="TPT"/>
    <property type="match status" value="1"/>
</dbReference>
<gene>
    <name evidence="8" type="ORF">EGYM00392_LOCUS48653</name>
</gene>
<dbReference type="InterPro" id="IPR050186">
    <property type="entry name" value="TPT_transporter"/>
</dbReference>
<feature type="transmembrane region" description="Helical" evidence="6">
    <location>
        <begin position="426"/>
        <end position="448"/>
    </location>
</feature>
<name>A0A7S1JAD5_9EUGL</name>
<organism evidence="8">
    <name type="scientific">Eutreptiella gymnastica</name>
    <dbReference type="NCBI Taxonomy" id="73025"/>
    <lineage>
        <taxon>Eukaryota</taxon>
        <taxon>Discoba</taxon>
        <taxon>Euglenozoa</taxon>
        <taxon>Euglenida</taxon>
        <taxon>Spirocuta</taxon>
        <taxon>Euglenophyceae</taxon>
        <taxon>Eutreptiales</taxon>
        <taxon>Eutreptiaceae</taxon>
        <taxon>Eutreptiella</taxon>
    </lineage>
</organism>
<dbReference type="InterPro" id="IPR037185">
    <property type="entry name" value="EmrE-like"/>
</dbReference>
<feature type="domain" description="Sugar phosphate transporter" evidence="7">
    <location>
        <begin position="244"/>
        <end position="538"/>
    </location>
</feature>
<evidence type="ECO:0000313" key="8">
    <source>
        <dbReference type="EMBL" id="CAD9037494.1"/>
    </source>
</evidence>
<dbReference type="GO" id="GO:0016020">
    <property type="term" value="C:membrane"/>
    <property type="evidence" value="ECO:0007669"/>
    <property type="project" value="UniProtKB-SubCell"/>
</dbReference>
<evidence type="ECO:0000256" key="1">
    <source>
        <dbReference type="ARBA" id="ARBA00004141"/>
    </source>
</evidence>
<keyword evidence="2 6" id="KW-0812">Transmembrane</keyword>
<sequence length="579" mass="61026">MATPQMKSHFVSSEASHLVGCNVPRPSVAPHRRMTVTLTVGAAALLALSWGTLANPGQFFTSAGLGPSISTIDASPATLMGSSVPLVDPWALRSRALPQTLPPHGSNPMHPEVGVGEWRAIVGPSAGQSPSHSSTTADTYADALTDGVLGGAPASTSPAPGLGALLAGLMLFARRVHARTQQDPLRPLTPDALRSGQWCMATVATEGVPDPKVHEVPKAASEAEPKPSWIQRIVKSVSTVDLLLLTYLAVWYFGNYKSNISNKLALADMGGASGCPLLVGVAEMFVGVLYALFLWGAPDARPLPKITFADVKAMIPLVICTLGHQLSTVYATSAGSLSSVQILKATEPVFAACFATFVYGKKFSKAKWLSLIPIIGGVCLASMKELSFSWIACACVLMSNVFSAFRSNENKKAMETPGLRDRLGSVGNQFATVSCLCFLAGLPIGLMMEWHMLPFFFSQLQTNPLVLGHIISAGLWFYIYNEVSTLVVKRTGALTQSVLNTAKRVIVIFGAAVVLGEGLAPLKLLGCCIGISGVFLYSVIDRIVPSKAAESSAPTPAKEGGAESNDRNQVPPMVTQAPA</sequence>
<evidence type="ECO:0000259" key="7">
    <source>
        <dbReference type="Pfam" id="PF03151"/>
    </source>
</evidence>
<evidence type="ECO:0000256" key="6">
    <source>
        <dbReference type="SAM" id="Phobius"/>
    </source>
</evidence>
<keyword evidence="3 6" id="KW-1133">Transmembrane helix</keyword>
<feature type="transmembrane region" description="Helical" evidence="6">
    <location>
        <begin position="233"/>
        <end position="254"/>
    </location>
</feature>
<feature type="transmembrane region" description="Helical" evidence="6">
    <location>
        <begin position="274"/>
        <end position="295"/>
    </location>
</feature>
<feature type="region of interest" description="Disordered" evidence="5">
    <location>
        <begin position="547"/>
        <end position="579"/>
    </location>
</feature>
<evidence type="ECO:0000256" key="5">
    <source>
        <dbReference type="SAM" id="MobiDB-lite"/>
    </source>
</evidence>
<dbReference type="EMBL" id="HBGA01131297">
    <property type="protein sequence ID" value="CAD9037494.1"/>
    <property type="molecule type" value="Transcribed_RNA"/>
</dbReference>
<evidence type="ECO:0000256" key="4">
    <source>
        <dbReference type="ARBA" id="ARBA00023136"/>
    </source>
</evidence>
<keyword evidence="4 6" id="KW-0472">Membrane</keyword>